<proteinExistence type="predicted"/>
<dbReference type="EMBL" id="AGBM01000001">
    <property type="protein sequence ID" value="EJL04492.1"/>
    <property type="molecule type" value="Genomic_DNA"/>
</dbReference>
<organism evidence="1">
    <name type="scientific">Pseudomonas fluorescens (strain Q2-87)</name>
    <dbReference type="NCBI Taxonomy" id="1038922"/>
    <lineage>
        <taxon>Bacteria</taxon>
        <taxon>Pseudomonadati</taxon>
        <taxon>Pseudomonadota</taxon>
        <taxon>Gammaproteobacteria</taxon>
        <taxon>Pseudomonadales</taxon>
        <taxon>Pseudomonadaceae</taxon>
        <taxon>Pseudomonas</taxon>
    </lineage>
</organism>
<protein>
    <submittedName>
        <fullName evidence="1">ThiJ/PfpI</fullName>
    </submittedName>
</protein>
<name>J2MTS3_PSEFQ</name>
<reference evidence="1" key="1">
    <citation type="journal article" date="2012" name="PLoS Genet.">
        <title>Comparative Genomics of Plant-Associated Pseudomonas spp.: Insights into Diversity and Inheritance of Traits Involved in Multitrophic Interactions.</title>
        <authorList>
            <person name="Loper J.E."/>
            <person name="Hassan K.A."/>
            <person name="Mavrodi D.V."/>
            <person name="Davis E.W.II."/>
            <person name="Lim C.K."/>
            <person name="Shaffer B.T."/>
            <person name="Elbourne L.D."/>
            <person name="Stockwell V.O."/>
            <person name="Hartney S.L."/>
            <person name="Breakwell K."/>
            <person name="Henkels M.D."/>
            <person name="Tetu S.G."/>
            <person name="Rangel L.I."/>
            <person name="Kidarsa T.A."/>
            <person name="Wilson N.L."/>
            <person name="van de Mortel J.E."/>
            <person name="Song C."/>
            <person name="Blumhagen R."/>
            <person name="Radune D."/>
            <person name="Hostetler J.B."/>
            <person name="Brinkac L.M."/>
            <person name="Durkin A.S."/>
            <person name="Kluepfel D.A."/>
            <person name="Wechter W.P."/>
            <person name="Anderson A.J."/>
            <person name="Kim Y.C."/>
            <person name="Pierson L.S.III."/>
            <person name="Pierson E.A."/>
            <person name="Lindow S.E."/>
            <person name="Kobayashi D.Y."/>
            <person name="Raaijmakers J.M."/>
            <person name="Weller D.M."/>
            <person name="Thomashow L.S."/>
            <person name="Allen A.E."/>
            <person name="Paulsen I.T."/>
        </authorList>
    </citation>
    <scope>NUCLEOTIDE SEQUENCE [LARGE SCALE GENOMIC DNA]</scope>
    <source>
        <strain evidence="1">Q2-87</strain>
    </source>
</reference>
<dbReference type="PATRIC" id="fig|1038922.3.peg.3920"/>
<sequence length="59" mass="6238">MVVAIGGMVWEHAEAPDICDFLQARRSSGATVACAVFEGAGLSSEIIAQFRSMLAAEHE</sequence>
<dbReference type="AlphaFoldDB" id="J2MTS3"/>
<evidence type="ECO:0000313" key="1">
    <source>
        <dbReference type="EMBL" id="EJL04492.1"/>
    </source>
</evidence>
<dbReference type="HOGENOM" id="CLU_2957159_0_0_6"/>
<dbReference type="Proteomes" id="UP000007289">
    <property type="component" value="Chromosome"/>
</dbReference>
<accession>J2MTS3</accession>
<comment type="caution">
    <text evidence="1">The sequence shown here is derived from an EMBL/GenBank/DDBJ whole genome shotgun (WGS) entry which is preliminary data.</text>
</comment>
<gene>
    <name evidence="1" type="ORF">PflQ2_1602</name>
</gene>